<evidence type="ECO:0000313" key="3">
    <source>
        <dbReference type="EMBL" id="KAH8035406.1"/>
    </source>
</evidence>
<dbReference type="GO" id="GO:0004190">
    <property type="term" value="F:aspartic-type endopeptidase activity"/>
    <property type="evidence" value="ECO:0007669"/>
    <property type="project" value="InterPro"/>
</dbReference>
<feature type="compositionally biased region" description="Acidic residues" evidence="1">
    <location>
        <begin position="151"/>
        <end position="160"/>
    </location>
</feature>
<comment type="caution">
    <text evidence="3">The sequence shown here is derived from an EMBL/GenBank/DDBJ whole genome shotgun (WGS) entry which is preliminary data.</text>
</comment>
<organism evidence="3 4">
    <name type="scientific">Rhipicephalus microplus</name>
    <name type="common">Cattle tick</name>
    <name type="synonym">Boophilus microplus</name>
    <dbReference type="NCBI Taxonomy" id="6941"/>
    <lineage>
        <taxon>Eukaryota</taxon>
        <taxon>Metazoa</taxon>
        <taxon>Ecdysozoa</taxon>
        <taxon>Arthropoda</taxon>
        <taxon>Chelicerata</taxon>
        <taxon>Arachnida</taxon>
        <taxon>Acari</taxon>
        <taxon>Parasitiformes</taxon>
        <taxon>Ixodida</taxon>
        <taxon>Ixodoidea</taxon>
        <taxon>Ixodidae</taxon>
        <taxon>Rhipicephalinae</taxon>
        <taxon>Rhipicephalus</taxon>
        <taxon>Boophilus</taxon>
    </lineage>
</organism>
<evidence type="ECO:0000256" key="1">
    <source>
        <dbReference type="SAM" id="MobiDB-lite"/>
    </source>
</evidence>
<feature type="region of interest" description="Disordered" evidence="1">
    <location>
        <begin position="1"/>
        <end position="39"/>
    </location>
</feature>
<dbReference type="EMBL" id="JABSTU010000003">
    <property type="protein sequence ID" value="KAH8035406.1"/>
    <property type="molecule type" value="Genomic_DNA"/>
</dbReference>
<dbReference type="AlphaFoldDB" id="A0A9J6EM36"/>
<dbReference type="PROSITE" id="PS00141">
    <property type="entry name" value="ASP_PROTEASE"/>
    <property type="match status" value="1"/>
</dbReference>
<reference evidence="3" key="2">
    <citation type="submission" date="2021-09" db="EMBL/GenBank/DDBJ databases">
        <authorList>
            <person name="Jia N."/>
            <person name="Wang J."/>
            <person name="Shi W."/>
            <person name="Du L."/>
            <person name="Sun Y."/>
            <person name="Zhan W."/>
            <person name="Jiang J."/>
            <person name="Wang Q."/>
            <person name="Zhang B."/>
            <person name="Ji P."/>
            <person name="Sakyi L.B."/>
            <person name="Cui X."/>
            <person name="Yuan T."/>
            <person name="Jiang B."/>
            <person name="Yang W."/>
            <person name="Lam T.T.-Y."/>
            <person name="Chang Q."/>
            <person name="Ding S."/>
            <person name="Wang X."/>
            <person name="Zhu J."/>
            <person name="Ruan X."/>
            <person name="Zhao L."/>
            <person name="Wei J."/>
            <person name="Que T."/>
            <person name="Du C."/>
            <person name="Cheng J."/>
            <person name="Dai P."/>
            <person name="Han X."/>
            <person name="Huang E."/>
            <person name="Gao Y."/>
            <person name="Liu J."/>
            <person name="Shao H."/>
            <person name="Ye R."/>
            <person name="Li L."/>
            <person name="Wei W."/>
            <person name="Wang X."/>
            <person name="Wang C."/>
            <person name="Huo Q."/>
            <person name="Li W."/>
            <person name="Guo W."/>
            <person name="Chen H."/>
            <person name="Chen S."/>
            <person name="Zhou L."/>
            <person name="Zhou L."/>
            <person name="Ni X."/>
            <person name="Tian J."/>
            <person name="Zhou Y."/>
            <person name="Sheng Y."/>
            <person name="Liu T."/>
            <person name="Pan Y."/>
            <person name="Xia L."/>
            <person name="Li J."/>
            <person name="Zhao F."/>
            <person name="Cao W."/>
        </authorList>
    </citation>
    <scope>NUCLEOTIDE SEQUENCE</scope>
    <source>
        <strain evidence="3">Rmic-2018</strain>
        <tissue evidence="3">Larvae</tissue>
    </source>
</reference>
<dbReference type="InterPro" id="IPR001969">
    <property type="entry name" value="Aspartic_peptidase_AS"/>
</dbReference>
<keyword evidence="4" id="KW-1185">Reference proteome</keyword>
<name>A0A9J6EM36_RHIMP</name>
<protein>
    <recommendedName>
        <fullName evidence="2">Peptidase A2 domain-containing protein</fullName>
    </recommendedName>
</protein>
<evidence type="ECO:0000259" key="2">
    <source>
        <dbReference type="PROSITE" id="PS50175"/>
    </source>
</evidence>
<dbReference type="PROSITE" id="PS50175">
    <property type="entry name" value="ASP_PROT_RETROV"/>
    <property type="match status" value="1"/>
</dbReference>
<reference evidence="3" key="1">
    <citation type="journal article" date="2020" name="Cell">
        <title>Large-Scale Comparative Analyses of Tick Genomes Elucidate Their Genetic Diversity and Vector Capacities.</title>
        <authorList>
            <consortium name="Tick Genome and Microbiome Consortium (TIGMIC)"/>
            <person name="Jia N."/>
            <person name="Wang J."/>
            <person name="Shi W."/>
            <person name="Du L."/>
            <person name="Sun Y."/>
            <person name="Zhan W."/>
            <person name="Jiang J.F."/>
            <person name="Wang Q."/>
            <person name="Zhang B."/>
            <person name="Ji P."/>
            <person name="Bell-Sakyi L."/>
            <person name="Cui X.M."/>
            <person name="Yuan T.T."/>
            <person name="Jiang B.G."/>
            <person name="Yang W.F."/>
            <person name="Lam T.T."/>
            <person name="Chang Q.C."/>
            <person name="Ding S.J."/>
            <person name="Wang X.J."/>
            <person name="Zhu J.G."/>
            <person name="Ruan X.D."/>
            <person name="Zhao L."/>
            <person name="Wei J.T."/>
            <person name="Ye R.Z."/>
            <person name="Que T.C."/>
            <person name="Du C.H."/>
            <person name="Zhou Y.H."/>
            <person name="Cheng J.X."/>
            <person name="Dai P.F."/>
            <person name="Guo W.B."/>
            <person name="Han X.H."/>
            <person name="Huang E.J."/>
            <person name="Li L.F."/>
            <person name="Wei W."/>
            <person name="Gao Y.C."/>
            <person name="Liu J.Z."/>
            <person name="Shao H.Z."/>
            <person name="Wang X."/>
            <person name="Wang C.C."/>
            <person name="Yang T.C."/>
            <person name="Huo Q.B."/>
            <person name="Li W."/>
            <person name="Chen H.Y."/>
            <person name="Chen S.E."/>
            <person name="Zhou L.G."/>
            <person name="Ni X.B."/>
            <person name="Tian J.H."/>
            <person name="Sheng Y."/>
            <person name="Liu T."/>
            <person name="Pan Y.S."/>
            <person name="Xia L.Y."/>
            <person name="Li J."/>
            <person name="Zhao F."/>
            <person name="Cao W.C."/>
        </authorList>
    </citation>
    <scope>NUCLEOTIDE SEQUENCE</scope>
    <source>
        <strain evidence="3">Rmic-2018</strain>
    </source>
</reference>
<feature type="compositionally biased region" description="Polar residues" evidence="1">
    <location>
        <begin position="9"/>
        <end position="21"/>
    </location>
</feature>
<evidence type="ECO:0000313" key="4">
    <source>
        <dbReference type="Proteomes" id="UP000821866"/>
    </source>
</evidence>
<feature type="compositionally biased region" description="Basic and acidic residues" evidence="1">
    <location>
        <begin position="161"/>
        <end position="179"/>
    </location>
</feature>
<accession>A0A9J6EM36</accession>
<dbReference type="GO" id="GO:0006508">
    <property type="term" value="P:proteolysis"/>
    <property type="evidence" value="ECO:0007669"/>
    <property type="project" value="InterPro"/>
</dbReference>
<feature type="domain" description="Peptidase A2" evidence="2">
    <location>
        <begin position="50"/>
        <end position="64"/>
    </location>
</feature>
<dbReference type="Proteomes" id="UP000821866">
    <property type="component" value="Chromosome 11"/>
</dbReference>
<gene>
    <name evidence="3" type="ORF">HPB51_005130</name>
</gene>
<feature type="region of interest" description="Disordered" evidence="1">
    <location>
        <begin position="122"/>
        <end position="193"/>
    </location>
</feature>
<proteinExistence type="predicted"/>
<dbReference type="InterPro" id="IPR001995">
    <property type="entry name" value="Peptidase_A2_cat"/>
</dbReference>
<sequence>MTKPAAEKTTMTTHSARPSTRASRDTTPRRTRNSRKVASDVQLSIDGLDVVALIDTGADYSVMSGRHVFLAAKGDSGATLEEGPTLASLGEEKLCATRPKEQHSEALEAVIDESMVICSQEQLHDSHSANTSTEARENIEPTQPRRAFMQFDDDEPGDSDDEKRPPPHCHEPDERAELHKKGKRRQEDSFGGTKHAAFVNTTFGRIAERSVKSDVELAADGSVLVQLTTEHDVTLSPKDLVCSSQALPEDSGSEKKVSQNSSKAAKCRVESESRYTEDTEVARKSCFVTQRDGGLTPEISPVVTDVEALCQRENSPHSNLLKAVSGVDRKGNIAIVAPCKVSHTQPKAPLTNSKNTENAAVTPGPVEFNAIFECDFGEDHWFEPLMPDVTFDTCGTIELESSPHIGDESNKYCKSVQSIKRGEEKQMSETEGKSMLSYGLSQRSVIPIEHCVQLTSLSGCFPNTNNVHCSEADIAGKFIAKSNNCLQIYTGTTAQGPNAIFEASSSQSFPKDREKGRINVHSESVHESQEDALTEGWSAKIFESILGAVAEPSVEEVCTTGSVNPSLPELDRPIIDEQRITLQILTGDEAVSRIPNSSRDEVKEERRPWKDVPHHVLKITSPRRNVRLERLKENVKSGNRGGKLWDWYKPLRSSIEQSTEIGTKGQGGTIAKRKLQRNTRMLDSSGIFRNKRKIKSLCDQSNRITRYFPAKKCGAKTQTVPYRDKAYPAVANDLTKFAYNRLGSRSSTLVERKASVWAEDHQFFNDEKVQGGFFLGQNFSEMRAMSDSVNQDSANGIGHFMGYSAVTCAEASQGKRPLLGVSEQPAGRRSSLRKVFNMPCAGYLKLSGSTIGDAMKNDSSHAAHQINHPEICPKLVGHCSQKPSGVQKAHDSAHDAVHRQLRTGKRSIVESDRDISQNKRVVTTVPFFFDKHLNTPTERQNSRYLGSPCGSTWSADKAKLFLGQTPQEPTGTATPRAESAFCHKVICQTVSDFSVPPSSSPDSFREAGEFNDIGELTMPEKRYVPVQCHRDRPNGDLHGISTERVRSETANLFEEEICVSDTNDRASMRRDPHNGTHENYLVEGAGYEFLEGLEDSNTSGKMQEAEGGTRRWDWNRPEVQVTDDQQRVRQITEDSLLGCCLETMGWRPGVQTATIEEARATPIMHKLRVSIQESVDSAYGTPASCVVQRPQGGAASPTRQGAETECRLASRSWMPSNLNVHNLAAKITAQQQERRKLLETTELAKNPLAETFVAIRGVKLNSPVAVAKSQLALNP</sequence>